<dbReference type="PANTHER" id="PTHR35492">
    <property type="entry name" value="TRANSDUCIN/WD40 REPEAT-LIKE SUPERFAMILY PROTEIN"/>
    <property type="match status" value="1"/>
</dbReference>
<evidence type="ECO:0000313" key="4">
    <source>
        <dbReference type="Proteomes" id="UP000233551"/>
    </source>
</evidence>
<reference evidence="3 4" key="1">
    <citation type="submission" date="2017-11" db="EMBL/GenBank/DDBJ databases">
        <title>De-novo sequencing of pomegranate (Punica granatum L.) genome.</title>
        <authorList>
            <person name="Akparov Z."/>
            <person name="Amiraslanov A."/>
            <person name="Hajiyeva S."/>
            <person name="Abbasov M."/>
            <person name="Kaur K."/>
            <person name="Hamwieh A."/>
            <person name="Solovyev V."/>
            <person name="Salamov A."/>
            <person name="Braich B."/>
            <person name="Kosarev P."/>
            <person name="Mahmoud A."/>
            <person name="Hajiyev E."/>
            <person name="Babayeva S."/>
            <person name="Izzatullayeva V."/>
            <person name="Mammadov A."/>
            <person name="Mammadov A."/>
            <person name="Sharifova S."/>
            <person name="Ojaghi J."/>
            <person name="Eynullazada K."/>
            <person name="Bayramov B."/>
            <person name="Abdulazimova A."/>
            <person name="Shahmuradov I."/>
        </authorList>
    </citation>
    <scope>NUCLEOTIDE SEQUENCE [LARGE SCALE GENOMIC DNA]</scope>
    <source>
        <strain evidence="4">cv. AG2017</strain>
        <tissue evidence="3">Leaf</tissue>
    </source>
</reference>
<comment type="caution">
    <text evidence="3">The sequence shown here is derived from an EMBL/GenBank/DDBJ whole genome shotgun (WGS) entry which is preliminary data.</text>
</comment>
<evidence type="ECO:0000259" key="2">
    <source>
        <dbReference type="Pfam" id="PF25465"/>
    </source>
</evidence>
<name>A0A2I0LD53_PUNGR</name>
<sequence>MSSSSVLRLKDRGGAGAKITAPKPSKPLTPISSTKPITSKENPNPKLGSRVSAQKPTIRPVPRISGDGASRFSTSSVPRGRSTSPFGRSNSVGKRDRAPTRVSLGGREVEKENRVQRSTVGVKSSEGSGYASRVLRKNGACEESEVKAGDFIGLGTKAAAKLTKPDVNVDIVGKSSERSDFDLSRETKDGVLMKKSEEKLITCEKPSNSLGISDKSKGKVSSLEGVKSEVGGKNQGRLHEKLAFLEGKVKRIASDIKRTKEMLDLNNPDESKVILSDIQEKISGIEKAMSHATGDSDAKNRASQEAANDIQEGGKLIEKVEGVVENSLKGSVKDLSSEELEARLFPHHKLLRNRTTLKGSKVEEKVAPKVEAKPLNLVNQNPISLEVRAFLSEKQGKVTDRDRQCGVETHDVQDMDIVSTSEAEEKAFDQKDGLEVVLTTDETLDELDDQENRNGLMIGEMDEDTCVYQLNEIGCKTATGGWFVSEGEAVLLVHSDGSCSYYDVANGEEKAVYEPSVTVSPNIWRDCWIVRAPGADGCSGRYVVAASAGNSLESGFCSWEFYSKDVRAFHMEDSRPTAQRTVLGPLPTNTSYRRNVLSNTAAVPETQQWWYRPCGPLIISTASFQMGVRVYDIRDGEQIMKWEMQKPVVAMDYSSPLQWRSRGKVVVADSEGVSLWDVNSLHPQALLAVVSSSGRKTSALHVNNTDAEVGGGVRQRVSSSEAEGNDGVFCTSDSIEVLDFRHPSGVGLRIKTRGLISADSVFSRGDSIFLGCVNSKPALKKSSSTQLQQFSLRKQALVGTYSLPDESTHSSHSAITQVWGNSNLTMGVSGLGLFVFDSVKDDALHLFSSSADNYGTNPKVREVIGPDDLYYPSFDYSSSRALIISRDRPALWSSWDNALACLATYFLPCCKINHNDNSERNSIREDLAKRESIISKDLDDRISHVEKYMEKCVEDDIGIPHVMLASNLKALGKKVHAIYTTGEWSFVEFIWLDTSRPDLVASGCRRLVGGICWPFAFLPISSPFATVPLSTTINGPELHGAPAPSTLPMSQPMHQISADMINLSFQHVRNWPPRQEASSMLSTKVASYERLIREKAERTTQIERNRPEDKRRVHAVKEAYEDDFDISAAEILADKPITCPPSVRAKRGRDEKPNAFGQVKFYTFDVSKTEENFNGLVNAGLVKFSPEYKHLTTEKMRGREFCRFHEDKIDRGTLTMTNKPMGADTNPFPQTTTILAGAADLKQFLQSGNEKTTKR</sequence>
<dbReference type="Gene3D" id="2.130.10.10">
    <property type="entry name" value="YVTN repeat-like/Quinoprotein amine dehydrogenase"/>
    <property type="match status" value="1"/>
</dbReference>
<dbReference type="EMBL" id="PGOL01000038">
    <property type="protein sequence ID" value="PKI78607.1"/>
    <property type="molecule type" value="Genomic_DNA"/>
</dbReference>
<protein>
    <recommendedName>
        <fullName evidence="2">At4g14310 8-bladed propeller domain-containing protein</fullName>
    </recommendedName>
</protein>
<dbReference type="STRING" id="22663.A0A2I0LD53"/>
<dbReference type="InterPro" id="IPR045289">
    <property type="entry name" value="At4g14310-like"/>
</dbReference>
<evidence type="ECO:0000256" key="1">
    <source>
        <dbReference type="SAM" id="MobiDB-lite"/>
    </source>
</evidence>
<dbReference type="Pfam" id="PF25465">
    <property type="entry name" value="Beta-prop_At4g14310"/>
    <property type="match status" value="1"/>
</dbReference>
<dbReference type="SUPFAM" id="SSF50998">
    <property type="entry name" value="Quinoprotein alcohol dehydrogenase-like"/>
    <property type="match status" value="1"/>
</dbReference>
<evidence type="ECO:0000313" key="3">
    <source>
        <dbReference type="EMBL" id="PKI78607.1"/>
    </source>
</evidence>
<feature type="domain" description="At4g14310 8-bladed propeller" evidence="2">
    <location>
        <begin position="604"/>
        <end position="891"/>
    </location>
</feature>
<dbReference type="AlphaFoldDB" id="A0A2I0LD53"/>
<accession>A0A2I0LD53</accession>
<feature type="compositionally biased region" description="Polar residues" evidence="1">
    <location>
        <begin position="116"/>
        <end position="127"/>
    </location>
</feature>
<organism evidence="3 4">
    <name type="scientific">Punica granatum</name>
    <name type="common">Pomegranate</name>
    <dbReference type="NCBI Taxonomy" id="22663"/>
    <lineage>
        <taxon>Eukaryota</taxon>
        <taxon>Viridiplantae</taxon>
        <taxon>Streptophyta</taxon>
        <taxon>Embryophyta</taxon>
        <taxon>Tracheophyta</taxon>
        <taxon>Spermatophyta</taxon>
        <taxon>Magnoliopsida</taxon>
        <taxon>eudicotyledons</taxon>
        <taxon>Gunneridae</taxon>
        <taxon>Pentapetalae</taxon>
        <taxon>rosids</taxon>
        <taxon>malvids</taxon>
        <taxon>Myrtales</taxon>
        <taxon>Lythraceae</taxon>
        <taxon>Punica</taxon>
    </lineage>
</organism>
<dbReference type="InterPro" id="IPR057442">
    <property type="entry name" value="Beta-prop_At4g14310"/>
</dbReference>
<dbReference type="Proteomes" id="UP000233551">
    <property type="component" value="Unassembled WGS sequence"/>
</dbReference>
<proteinExistence type="predicted"/>
<feature type="compositionally biased region" description="Polar residues" evidence="1">
    <location>
        <begin position="71"/>
        <end position="92"/>
    </location>
</feature>
<dbReference type="InterPro" id="IPR015943">
    <property type="entry name" value="WD40/YVTN_repeat-like_dom_sf"/>
</dbReference>
<dbReference type="PANTHER" id="PTHR35492:SF1">
    <property type="entry name" value="TRANSDUCIN_WD40 REPEAT-LIKE SUPERFAMILY PROTEIN"/>
    <property type="match status" value="1"/>
</dbReference>
<feature type="compositionally biased region" description="Polar residues" evidence="1">
    <location>
        <begin position="30"/>
        <end position="42"/>
    </location>
</feature>
<gene>
    <name evidence="3" type="ORF">CRG98_000984</name>
</gene>
<dbReference type="InterPro" id="IPR011047">
    <property type="entry name" value="Quinoprotein_ADH-like_sf"/>
</dbReference>
<feature type="region of interest" description="Disordered" evidence="1">
    <location>
        <begin position="1"/>
        <end position="129"/>
    </location>
</feature>
<keyword evidence="4" id="KW-1185">Reference proteome</keyword>